<reference evidence="5" key="2">
    <citation type="submission" date="2021-04" db="EMBL/GenBank/DDBJ databases">
        <authorList>
            <person name="Gilroy R."/>
        </authorList>
    </citation>
    <scope>NUCLEOTIDE SEQUENCE</scope>
    <source>
        <strain evidence="5">CHK118-2852</strain>
    </source>
</reference>
<keyword evidence="3" id="KW-0804">Transcription</keyword>
<dbReference type="Pfam" id="PF02311">
    <property type="entry name" value="AraC_binding"/>
    <property type="match status" value="1"/>
</dbReference>
<sequence>MEKKKDGFPNEKAIVIPQEILLTVQKNPMTRLLYPTDIGYYPHADNHYRHREEGSRQHILIYCHEGEGWYDIGKGRCPIKKNQFFIIEAGTPHTYAASSQRPWSIYWVHFTGEKSGLFAELFNQTIHIDDSPSARFEDRIRLFNEILVNLEMGYSVENLEYITLCLWYLLGSFRYIPQFREINKPQTQDTMQKVINFMKANLHRQLTLEDIAQSVNYSPAYLSTVFTQKSGMSPINYFNQLKIQKACQLLDFTDKKAKEIAFELAFSDPYYFSKVFSKYMHMSPKEYRMKKKG</sequence>
<dbReference type="Pfam" id="PF12833">
    <property type="entry name" value="HTH_18"/>
    <property type="match status" value="1"/>
</dbReference>
<organism evidence="5 6">
    <name type="scientific">Candidatus Bacteroides merdavium</name>
    <dbReference type="NCBI Taxonomy" id="2838472"/>
    <lineage>
        <taxon>Bacteria</taxon>
        <taxon>Pseudomonadati</taxon>
        <taxon>Bacteroidota</taxon>
        <taxon>Bacteroidia</taxon>
        <taxon>Bacteroidales</taxon>
        <taxon>Bacteroidaceae</taxon>
        <taxon>Bacteroides</taxon>
    </lineage>
</organism>
<dbReference type="SMART" id="SM00342">
    <property type="entry name" value="HTH_ARAC"/>
    <property type="match status" value="1"/>
</dbReference>
<dbReference type="InterPro" id="IPR018060">
    <property type="entry name" value="HTH_AraC"/>
</dbReference>
<gene>
    <name evidence="5" type="ORF">H9807_11685</name>
</gene>
<dbReference type="InterPro" id="IPR009057">
    <property type="entry name" value="Homeodomain-like_sf"/>
</dbReference>
<dbReference type="Gene3D" id="2.60.120.280">
    <property type="entry name" value="Regulatory protein AraC"/>
    <property type="match status" value="1"/>
</dbReference>
<accession>A0A9D2H1Q5</accession>
<keyword evidence="1" id="KW-0805">Transcription regulation</keyword>
<evidence type="ECO:0000256" key="2">
    <source>
        <dbReference type="ARBA" id="ARBA00023125"/>
    </source>
</evidence>
<dbReference type="SUPFAM" id="SSF46689">
    <property type="entry name" value="Homeodomain-like"/>
    <property type="match status" value="2"/>
</dbReference>
<dbReference type="AlphaFoldDB" id="A0A9D2H1Q5"/>
<dbReference type="Proteomes" id="UP000824108">
    <property type="component" value="Unassembled WGS sequence"/>
</dbReference>
<comment type="caution">
    <text evidence="5">The sequence shown here is derived from an EMBL/GenBank/DDBJ whole genome shotgun (WGS) entry which is preliminary data.</text>
</comment>
<dbReference type="Gene3D" id="1.10.10.60">
    <property type="entry name" value="Homeodomain-like"/>
    <property type="match status" value="2"/>
</dbReference>
<keyword evidence="2" id="KW-0238">DNA-binding</keyword>
<dbReference type="GO" id="GO:0043565">
    <property type="term" value="F:sequence-specific DNA binding"/>
    <property type="evidence" value="ECO:0007669"/>
    <property type="project" value="InterPro"/>
</dbReference>
<evidence type="ECO:0000259" key="4">
    <source>
        <dbReference type="PROSITE" id="PS01124"/>
    </source>
</evidence>
<dbReference type="PROSITE" id="PS01124">
    <property type="entry name" value="HTH_ARAC_FAMILY_2"/>
    <property type="match status" value="1"/>
</dbReference>
<evidence type="ECO:0000313" key="6">
    <source>
        <dbReference type="Proteomes" id="UP000824108"/>
    </source>
</evidence>
<dbReference type="PANTHER" id="PTHR43280:SF30">
    <property type="entry name" value="MMSAB OPERON REGULATORY PROTEIN"/>
    <property type="match status" value="1"/>
</dbReference>
<evidence type="ECO:0000313" key="5">
    <source>
        <dbReference type="EMBL" id="HIZ92755.1"/>
    </source>
</evidence>
<feature type="domain" description="HTH araC/xylS-type" evidence="4">
    <location>
        <begin position="192"/>
        <end position="290"/>
    </location>
</feature>
<reference evidence="5" key="1">
    <citation type="journal article" date="2021" name="PeerJ">
        <title>Extensive microbial diversity within the chicken gut microbiome revealed by metagenomics and culture.</title>
        <authorList>
            <person name="Gilroy R."/>
            <person name="Ravi A."/>
            <person name="Getino M."/>
            <person name="Pursley I."/>
            <person name="Horton D.L."/>
            <person name="Alikhan N.F."/>
            <person name="Baker D."/>
            <person name="Gharbi K."/>
            <person name="Hall N."/>
            <person name="Watson M."/>
            <person name="Adriaenssens E.M."/>
            <person name="Foster-Nyarko E."/>
            <person name="Jarju S."/>
            <person name="Secka A."/>
            <person name="Antonio M."/>
            <person name="Oren A."/>
            <person name="Chaudhuri R.R."/>
            <person name="La Ragione R."/>
            <person name="Hildebrand F."/>
            <person name="Pallen M.J."/>
        </authorList>
    </citation>
    <scope>NUCLEOTIDE SEQUENCE</scope>
    <source>
        <strain evidence="5">CHK118-2852</strain>
    </source>
</reference>
<dbReference type="InterPro" id="IPR037923">
    <property type="entry name" value="HTH-like"/>
</dbReference>
<evidence type="ECO:0000256" key="3">
    <source>
        <dbReference type="ARBA" id="ARBA00023163"/>
    </source>
</evidence>
<dbReference type="SUPFAM" id="SSF51215">
    <property type="entry name" value="Regulatory protein AraC"/>
    <property type="match status" value="1"/>
</dbReference>
<dbReference type="CDD" id="cd06986">
    <property type="entry name" value="cupin_MmsR-like_N"/>
    <property type="match status" value="1"/>
</dbReference>
<evidence type="ECO:0000256" key="1">
    <source>
        <dbReference type="ARBA" id="ARBA00023015"/>
    </source>
</evidence>
<dbReference type="GO" id="GO:0003700">
    <property type="term" value="F:DNA-binding transcription factor activity"/>
    <property type="evidence" value="ECO:0007669"/>
    <property type="project" value="InterPro"/>
</dbReference>
<name>A0A9D2H1Q5_9BACE</name>
<dbReference type="EMBL" id="DXAV01000096">
    <property type="protein sequence ID" value="HIZ92755.1"/>
    <property type="molecule type" value="Genomic_DNA"/>
</dbReference>
<protein>
    <submittedName>
        <fullName evidence="5">AraC family transcriptional regulator</fullName>
    </submittedName>
</protein>
<dbReference type="PANTHER" id="PTHR43280">
    <property type="entry name" value="ARAC-FAMILY TRANSCRIPTIONAL REGULATOR"/>
    <property type="match status" value="1"/>
</dbReference>
<proteinExistence type="predicted"/>
<dbReference type="InterPro" id="IPR003313">
    <property type="entry name" value="AraC-bd"/>
</dbReference>